<evidence type="ECO:0000256" key="1">
    <source>
        <dbReference type="SAM" id="MobiDB-lite"/>
    </source>
</evidence>
<proteinExistence type="predicted"/>
<evidence type="ECO:0000313" key="4">
    <source>
        <dbReference type="Proteomes" id="UP001057134"/>
    </source>
</evidence>
<dbReference type="InterPro" id="IPR011051">
    <property type="entry name" value="RmlC_Cupin_sf"/>
</dbReference>
<evidence type="ECO:0000259" key="2">
    <source>
        <dbReference type="SMART" id="SM00835"/>
    </source>
</evidence>
<dbReference type="InterPro" id="IPR014710">
    <property type="entry name" value="RmlC-like_jellyroll"/>
</dbReference>
<sequence length="182" mass="19651">MFESDHHNYMNAVSIHQLNAPENVSLLEMFLNADHTADPHSHPNASELVYCISGAAVVSVLNPFAKEWLNIAIQPGQVANVPQGWWHYETALTGNTHVLAIFDAPAFETIPGSDRLRLTNNGCGPGPAGRAAKQAVPNAAQPNVNANPQPRYAAHPKPAFGWHPQPSSGDSQPLAYSPYWGC</sequence>
<dbReference type="Proteomes" id="UP001057134">
    <property type="component" value="Chromosome"/>
</dbReference>
<feature type="region of interest" description="Disordered" evidence="1">
    <location>
        <begin position="122"/>
        <end position="172"/>
    </location>
</feature>
<feature type="compositionally biased region" description="Low complexity" evidence="1">
    <location>
        <begin position="134"/>
        <end position="150"/>
    </location>
</feature>
<dbReference type="Gene3D" id="2.60.120.10">
    <property type="entry name" value="Jelly Rolls"/>
    <property type="match status" value="1"/>
</dbReference>
<organism evidence="3 4">
    <name type="scientific">Paenibacillus konkukensis</name>
    <dbReference type="NCBI Taxonomy" id="2020716"/>
    <lineage>
        <taxon>Bacteria</taxon>
        <taxon>Bacillati</taxon>
        <taxon>Bacillota</taxon>
        <taxon>Bacilli</taxon>
        <taxon>Bacillales</taxon>
        <taxon>Paenibacillaceae</taxon>
        <taxon>Paenibacillus</taxon>
    </lineage>
</organism>
<dbReference type="Pfam" id="PF00190">
    <property type="entry name" value="Cupin_1"/>
    <property type="match status" value="1"/>
</dbReference>
<dbReference type="RefSeq" id="WP_249860815.1">
    <property type="nucleotide sequence ID" value="NZ_CP027059.1"/>
</dbReference>
<keyword evidence="4" id="KW-1185">Reference proteome</keyword>
<dbReference type="SUPFAM" id="SSF51182">
    <property type="entry name" value="RmlC-like cupins"/>
    <property type="match status" value="1"/>
</dbReference>
<feature type="domain" description="Cupin type-1" evidence="2">
    <location>
        <begin position="16"/>
        <end position="122"/>
    </location>
</feature>
<dbReference type="SMART" id="SM00835">
    <property type="entry name" value="Cupin_1"/>
    <property type="match status" value="1"/>
</dbReference>
<evidence type="ECO:0000313" key="3">
    <source>
        <dbReference type="EMBL" id="UQZ85145.1"/>
    </source>
</evidence>
<accession>A0ABY4RSY2</accession>
<reference evidence="3" key="2">
    <citation type="journal article" date="2021" name="J Anim Sci Technol">
        <title>Complete genome sequence of Paenibacillus konkukensis sp. nov. SK3146 as a potential probiotic strain.</title>
        <authorList>
            <person name="Jung H.I."/>
            <person name="Park S."/>
            <person name="Niu K.M."/>
            <person name="Lee S.W."/>
            <person name="Kothari D."/>
            <person name="Yi K.J."/>
            <person name="Kim S.K."/>
        </authorList>
    </citation>
    <scope>NUCLEOTIDE SEQUENCE</scope>
    <source>
        <strain evidence="3">SK3146</strain>
    </source>
</reference>
<dbReference type="EMBL" id="CP027059">
    <property type="protein sequence ID" value="UQZ85145.1"/>
    <property type="molecule type" value="Genomic_DNA"/>
</dbReference>
<reference evidence="3" key="1">
    <citation type="submission" date="2018-02" db="EMBL/GenBank/DDBJ databases">
        <authorList>
            <person name="Kim S.-K."/>
            <person name="Jung H.-I."/>
            <person name="Lee S.-W."/>
        </authorList>
    </citation>
    <scope>NUCLEOTIDE SEQUENCE</scope>
    <source>
        <strain evidence="3">SK3146</strain>
    </source>
</reference>
<name>A0ABY4RSY2_9BACL</name>
<dbReference type="InterPro" id="IPR006045">
    <property type="entry name" value="Cupin_1"/>
</dbReference>
<protein>
    <submittedName>
        <fullName evidence="3">Cupin</fullName>
    </submittedName>
</protein>
<gene>
    <name evidence="3" type="ORF">SK3146_04428</name>
</gene>